<dbReference type="SUPFAM" id="SSF48452">
    <property type="entry name" value="TPR-like"/>
    <property type="match status" value="1"/>
</dbReference>
<reference evidence="3 4" key="1">
    <citation type="submission" date="2024-02" db="EMBL/GenBank/DDBJ databases">
        <authorList>
            <person name="Daric V."/>
            <person name="Darras S."/>
        </authorList>
    </citation>
    <scope>NUCLEOTIDE SEQUENCE [LARGE SCALE GENOMIC DNA]</scope>
</reference>
<dbReference type="InterPro" id="IPR019734">
    <property type="entry name" value="TPR_rpt"/>
</dbReference>
<dbReference type="Pfam" id="PF03445">
    <property type="entry name" value="DUF294"/>
    <property type="match status" value="1"/>
</dbReference>
<dbReference type="PANTHER" id="PTHR19959">
    <property type="entry name" value="KINESIN LIGHT CHAIN"/>
    <property type="match status" value="1"/>
</dbReference>
<sequence>MAAIKRLEKQKENCEFDIEGLSQLWEWELEIVDDLKEYCEPKDRGQMLRKRESHLKNSAETLHELGEIYRMRAIDFSWKYIFASSVLTLLEHSFSPITTSIRNAIPRILTSIRYALIRSSALINAAIVRRPSTLVKLKQDLDKLHNLAFKLGNAKGIYVELSTFVDHVLEKLNCLRKDANEILKEIEPIPEGISDEEASIRQRRKIISMQYLQTLISNFFSDTMRWISDQCIEILGNPPCRYALVGMGSLAREEITPYSDFEHIILLEDKILEKFREDSNEYQSFLEYFRWFCVIFYLIVLGLGETPIFNVSIPSLNNNQNKKYNWFYDDYTPSGISFDSMALYASHFPLGRQEKTKNKPWTTELIRPVSKMTEYLDADVDLKDGYHLANVLSNTCFVSGYLPIYNRFVGISKQKNDVRCKDGNEIFMKQLEDDLRNFNVYKTMESSLYTVFAPSFNIKQLLFRSSTLFVTALGRMKLTHIKSSSTFDIIKDLAGSQVISSEIAHELAYAVSISCEVRLKFYSKRKRQNDMSLIPGYFSFDLKHFLPEVMKSIGEESLVDYIGIVEKLQSLIRFQPYNYELVRDTPSPRIFNAYNLRLYSKAVRLFKNVYKSAEKRKKIPLLTVIVFCECLIANKEFEEALNFLQIAFEEVDILREKLDLVSLMLDCLITLRRRNDDVSLFVKNNLASLKIEDNYELIVRCYNFYALYLQSVVEDHKEALDIYLGMSEVLSKFRFIWPTLNERVCNRMKILVRDFEPTCIIGIVNCHLLSKNFERATETFEEFIKVYETSEIQSLKHLSFCYRMLGNIYVFTKNYIAARENFEKCLTILEENREDLTIAPTIKEVKERISLCVEKQQSGDETE</sequence>
<feature type="repeat" description="TPR" evidence="1">
    <location>
        <begin position="799"/>
        <end position="832"/>
    </location>
</feature>
<proteinExistence type="predicted"/>
<evidence type="ECO:0000313" key="4">
    <source>
        <dbReference type="Proteomes" id="UP001642483"/>
    </source>
</evidence>
<evidence type="ECO:0000313" key="3">
    <source>
        <dbReference type="EMBL" id="CAK8681781.1"/>
    </source>
</evidence>
<gene>
    <name evidence="3" type="ORF">CVLEPA_LOCUS12024</name>
</gene>
<evidence type="ECO:0000259" key="2">
    <source>
        <dbReference type="Pfam" id="PF03445"/>
    </source>
</evidence>
<comment type="caution">
    <text evidence="3">The sequence shown here is derived from an EMBL/GenBank/DDBJ whole genome shotgun (WGS) entry which is preliminary data.</text>
</comment>
<name>A0ABP0FTC4_CLALP</name>
<dbReference type="Proteomes" id="UP001642483">
    <property type="component" value="Unassembled WGS sequence"/>
</dbReference>
<dbReference type="PROSITE" id="PS50005">
    <property type="entry name" value="TPR"/>
    <property type="match status" value="1"/>
</dbReference>
<dbReference type="InterPro" id="IPR005105">
    <property type="entry name" value="GlnD_Uridyltrans_N"/>
</dbReference>
<dbReference type="InterPro" id="IPR011990">
    <property type="entry name" value="TPR-like_helical_dom_sf"/>
</dbReference>
<dbReference type="EMBL" id="CAWYQH010000090">
    <property type="protein sequence ID" value="CAK8681781.1"/>
    <property type="molecule type" value="Genomic_DNA"/>
</dbReference>
<protein>
    <recommendedName>
        <fullName evidence="2">Protein-PII uridylyltransferase N-terminal domain-containing protein</fullName>
    </recommendedName>
</protein>
<keyword evidence="1" id="KW-0802">TPR repeat</keyword>
<organism evidence="3 4">
    <name type="scientific">Clavelina lepadiformis</name>
    <name type="common">Light-bulb sea squirt</name>
    <name type="synonym">Ascidia lepadiformis</name>
    <dbReference type="NCBI Taxonomy" id="159417"/>
    <lineage>
        <taxon>Eukaryota</taxon>
        <taxon>Metazoa</taxon>
        <taxon>Chordata</taxon>
        <taxon>Tunicata</taxon>
        <taxon>Ascidiacea</taxon>
        <taxon>Aplousobranchia</taxon>
        <taxon>Clavelinidae</taxon>
        <taxon>Clavelina</taxon>
    </lineage>
</organism>
<accession>A0ABP0FTC4</accession>
<keyword evidence="4" id="KW-1185">Reference proteome</keyword>
<feature type="domain" description="Protein-PII uridylyltransferase N-terminal" evidence="2">
    <location>
        <begin position="206"/>
        <end position="284"/>
    </location>
</feature>
<dbReference type="PANTHER" id="PTHR19959:SF119">
    <property type="entry name" value="FUNGAL LIPASE-LIKE DOMAIN-CONTAINING PROTEIN"/>
    <property type="match status" value="1"/>
</dbReference>
<evidence type="ECO:0000256" key="1">
    <source>
        <dbReference type="PROSITE-ProRule" id="PRU00339"/>
    </source>
</evidence>
<dbReference type="Gene3D" id="1.25.40.10">
    <property type="entry name" value="Tetratricopeptide repeat domain"/>
    <property type="match status" value="1"/>
</dbReference>